<accession>A0A6A6QD25</accession>
<dbReference type="InterPro" id="IPR053206">
    <property type="entry name" value="Dimeric_xanthone_biosynth"/>
</dbReference>
<dbReference type="PANTHER" id="PTHR38048">
    <property type="entry name" value="EXPRESSED PROTEIN"/>
    <property type="match status" value="1"/>
</dbReference>
<dbReference type="CDD" id="cd12108">
    <property type="entry name" value="Hr-like"/>
    <property type="match status" value="1"/>
</dbReference>
<gene>
    <name evidence="2" type="ORF">BU16DRAFT_470893</name>
</gene>
<keyword evidence="3" id="KW-1185">Reference proteome</keyword>
<dbReference type="EMBL" id="MU004198">
    <property type="protein sequence ID" value="KAF2489964.1"/>
    <property type="molecule type" value="Genomic_DNA"/>
</dbReference>
<dbReference type="PANTHER" id="PTHR38048:SF2">
    <property type="entry name" value="HEMERYTHRIN-LIKE DOMAIN-CONTAINING PROTEIN"/>
    <property type="match status" value="1"/>
</dbReference>
<dbReference type="InterPro" id="IPR012312">
    <property type="entry name" value="Hemerythrin-like"/>
</dbReference>
<evidence type="ECO:0000259" key="1">
    <source>
        <dbReference type="Pfam" id="PF01814"/>
    </source>
</evidence>
<evidence type="ECO:0000313" key="3">
    <source>
        <dbReference type="Proteomes" id="UP000799750"/>
    </source>
</evidence>
<dbReference type="Pfam" id="PF01814">
    <property type="entry name" value="Hemerythrin"/>
    <property type="match status" value="1"/>
</dbReference>
<organism evidence="2 3">
    <name type="scientific">Lophium mytilinum</name>
    <dbReference type="NCBI Taxonomy" id="390894"/>
    <lineage>
        <taxon>Eukaryota</taxon>
        <taxon>Fungi</taxon>
        <taxon>Dikarya</taxon>
        <taxon>Ascomycota</taxon>
        <taxon>Pezizomycotina</taxon>
        <taxon>Dothideomycetes</taxon>
        <taxon>Pleosporomycetidae</taxon>
        <taxon>Mytilinidiales</taxon>
        <taxon>Mytilinidiaceae</taxon>
        <taxon>Lophium</taxon>
    </lineage>
</organism>
<proteinExistence type="predicted"/>
<dbReference type="Gene3D" id="1.20.120.520">
    <property type="entry name" value="nmb1532 protein domain like"/>
    <property type="match status" value="1"/>
</dbReference>
<reference evidence="2" key="1">
    <citation type="journal article" date="2020" name="Stud. Mycol.">
        <title>101 Dothideomycetes genomes: a test case for predicting lifestyles and emergence of pathogens.</title>
        <authorList>
            <person name="Haridas S."/>
            <person name="Albert R."/>
            <person name="Binder M."/>
            <person name="Bloem J."/>
            <person name="Labutti K."/>
            <person name="Salamov A."/>
            <person name="Andreopoulos B."/>
            <person name="Baker S."/>
            <person name="Barry K."/>
            <person name="Bills G."/>
            <person name="Bluhm B."/>
            <person name="Cannon C."/>
            <person name="Castanera R."/>
            <person name="Culley D."/>
            <person name="Daum C."/>
            <person name="Ezra D."/>
            <person name="Gonzalez J."/>
            <person name="Henrissat B."/>
            <person name="Kuo A."/>
            <person name="Liang C."/>
            <person name="Lipzen A."/>
            <person name="Lutzoni F."/>
            <person name="Magnuson J."/>
            <person name="Mondo S."/>
            <person name="Nolan M."/>
            <person name="Ohm R."/>
            <person name="Pangilinan J."/>
            <person name="Park H.-J."/>
            <person name="Ramirez L."/>
            <person name="Alfaro M."/>
            <person name="Sun H."/>
            <person name="Tritt A."/>
            <person name="Yoshinaga Y."/>
            <person name="Zwiers L.-H."/>
            <person name="Turgeon B."/>
            <person name="Goodwin S."/>
            <person name="Spatafora J."/>
            <person name="Crous P."/>
            <person name="Grigoriev I."/>
        </authorList>
    </citation>
    <scope>NUCLEOTIDE SEQUENCE</scope>
    <source>
        <strain evidence="2">CBS 269.34</strain>
    </source>
</reference>
<protein>
    <recommendedName>
        <fullName evidence="1">Hemerythrin-like domain-containing protein</fullName>
    </recommendedName>
</protein>
<dbReference type="AlphaFoldDB" id="A0A6A6QD25"/>
<dbReference type="OrthoDB" id="58416at2759"/>
<evidence type="ECO:0000313" key="2">
    <source>
        <dbReference type="EMBL" id="KAF2489964.1"/>
    </source>
</evidence>
<sequence>MSSQWADEPYTLISTDPFSKDSSHEAYYIATQMALAHNGILRGLNSIYLQAPHIPRSDLVAIKDFLTYCQCWGESMHHHHDAEETIFFPSIEQISGVQGLMERNIDQHRAFTPGFDIFQEYARMCPPKDYDGAKVRSLIDDFAEPLTRHLHDEIETLRALDVYDSVRLRQAYQKFEKSLMATDNYRIAPLVFGTADRSFEGGMHDFPSVPFFVPFIIHHLYGRRHRGAWRFNPCTMWRDRRELAFKGASTTP</sequence>
<name>A0A6A6QD25_9PEZI</name>
<feature type="domain" description="Hemerythrin-like" evidence="1">
    <location>
        <begin position="32"/>
        <end position="157"/>
    </location>
</feature>
<dbReference type="Proteomes" id="UP000799750">
    <property type="component" value="Unassembled WGS sequence"/>
</dbReference>